<accession>A0A565CFG5</accession>
<sequence>MSHVLYKPQPEDIETSSKLLQELVKMINLPPTGIGSTPLYPWLLWNLWKTWNQLVFENRSYSEEETLLKSIREAREWHQAQSHLTKPVKSATARPIPRLPEVSNGFVDAAWIASTDDCRMGWLFTNAEQDDMFQGTFYRRHVGSALCAEALALKGALEDAIAAGIQELNMFSDSQALKFIF</sequence>
<dbReference type="PANTHER" id="PTHR34146:SF11">
    <property type="entry name" value="RIBONUCLEASE H-LIKE SUPERFAMILY PROTEIN"/>
    <property type="match status" value="1"/>
</dbReference>
<dbReference type="PANTHER" id="PTHR34146">
    <property type="entry name" value="POLYNUCLEOTIDYL TRANSFERASE, RIBONUCLEASE H-LIKE SUPERFAMILY PROTEIN-RELATED"/>
    <property type="match status" value="1"/>
</dbReference>
<reference evidence="1" key="1">
    <citation type="submission" date="2019-07" db="EMBL/GenBank/DDBJ databases">
        <authorList>
            <person name="Dittberner H."/>
        </authorList>
    </citation>
    <scope>NUCLEOTIDE SEQUENCE [LARGE SCALE GENOMIC DNA]</scope>
</reference>
<protein>
    <recommendedName>
        <fullName evidence="3">RNase H type-1 domain-containing protein</fullName>
    </recommendedName>
</protein>
<gene>
    <name evidence="1" type="ORF">ANE_LOCUS22902</name>
</gene>
<dbReference type="EMBL" id="CABITT030000007">
    <property type="protein sequence ID" value="VVB12458.1"/>
    <property type="molecule type" value="Genomic_DNA"/>
</dbReference>
<dbReference type="OrthoDB" id="1036932at2759"/>
<proteinExistence type="predicted"/>
<comment type="caution">
    <text evidence="1">The sequence shown here is derived from an EMBL/GenBank/DDBJ whole genome shotgun (WGS) entry which is preliminary data.</text>
</comment>
<organism evidence="1 2">
    <name type="scientific">Arabis nemorensis</name>
    <dbReference type="NCBI Taxonomy" id="586526"/>
    <lineage>
        <taxon>Eukaryota</taxon>
        <taxon>Viridiplantae</taxon>
        <taxon>Streptophyta</taxon>
        <taxon>Embryophyta</taxon>
        <taxon>Tracheophyta</taxon>
        <taxon>Spermatophyta</taxon>
        <taxon>Magnoliopsida</taxon>
        <taxon>eudicotyledons</taxon>
        <taxon>Gunneridae</taxon>
        <taxon>Pentapetalae</taxon>
        <taxon>rosids</taxon>
        <taxon>malvids</taxon>
        <taxon>Brassicales</taxon>
        <taxon>Brassicaceae</taxon>
        <taxon>Arabideae</taxon>
        <taxon>Arabis</taxon>
    </lineage>
</organism>
<keyword evidence="2" id="KW-1185">Reference proteome</keyword>
<name>A0A565CFG5_9BRAS</name>
<dbReference type="Proteomes" id="UP000489600">
    <property type="component" value="Unassembled WGS sequence"/>
</dbReference>
<evidence type="ECO:0000313" key="2">
    <source>
        <dbReference type="Proteomes" id="UP000489600"/>
    </source>
</evidence>
<dbReference type="AlphaFoldDB" id="A0A565CFG5"/>
<evidence type="ECO:0000313" key="1">
    <source>
        <dbReference type="EMBL" id="VVB12458.1"/>
    </source>
</evidence>
<evidence type="ECO:0008006" key="3">
    <source>
        <dbReference type="Google" id="ProtNLM"/>
    </source>
</evidence>